<dbReference type="PANTHER" id="PTHR42748:SF26">
    <property type="entry name" value="NMRA-LIKE DOMAIN-CONTAINING PROTEIN"/>
    <property type="match status" value="1"/>
</dbReference>
<reference evidence="4" key="1">
    <citation type="journal article" date="2020" name="Stud. Mycol.">
        <title>101 Dothideomycetes genomes: a test case for predicting lifestyles and emergence of pathogens.</title>
        <authorList>
            <person name="Haridas S."/>
            <person name="Albert R."/>
            <person name="Binder M."/>
            <person name="Bloem J."/>
            <person name="Labutti K."/>
            <person name="Salamov A."/>
            <person name="Andreopoulos B."/>
            <person name="Baker S."/>
            <person name="Barry K."/>
            <person name="Bills G."/>
            <person name="Bluhm B."/>
            <person name="Cannon C."/>
            <person name="Castanera R."/>
            <person name="Culley D."/>
            <person name="Daum C."/>
            <person name="Ezra D."/>
            <person name="Gonzalez J."/>
            <person name="Henrissat B."/>
            <person name="Kuo A."/>
            <person name="Liang C."/>
            <person name="Lipzen A."/>
            <person name="Lutzoni F."/>
            <person name="Magnuson J."/>
            <person name="Mondo S."/>
            <person name="Nolan M."/>
            <person name="Ohm R."/>
            <person name="Pangilinan J."/>
            <person name="Park H.-J."/>
            <person name="Ramirez L."/>
            <person name="Alfaro M."/>
            <person name="Sun H."/>
            <person name="Tritt A."/>
            <person name="Yoshinaga Y."/>
            <person name="Zwiers L.-H."/>
            <person name="Turgeon B."/>
            <person name="Goodwin S."/>
            <person name="Spatafora J."/>
            <person name="Crous P."/>
            <person name="Grigoriev I."/>
        </authorList>
    </citation>
    <scope>NUCLEOTIDE SEQUENCE</scope>
    <source>
        <strain evidence="4">CBS 109.77</strain>
    </source>
</reference>
<dbReference type="CDD" id="cd05251">
    <property type="entry name" value="NmrA_like_SDR_a"/>
    <property type="match status" value="1"/>
</dbReference>
<dbReference type="Gene3D" id="3.90.25.10">
    <property type="entry name" value="UDP-galactose 4-epimerase, domain 1"/>
    <property type="match status" value="1"/>
</dbReference>
<keyword evidence="2" id="KW-0521">NADP</keyword>
<evidence type="ECO:0000313" key="5">
    <source>
        <dbReference type="Proteomes" id="UP000799757"/>
    </source>
</evidence>
<gene>
    <name evidence="4" type="ORF">K505DRAFT_318357</name>
</gene>
<organism evidence="4 5">
    <name type="scientific">Melanomma pulvis-pyrius CBS 109.77</name>
    <dbReference type="NCBI Taxonomy" id="1314802"/>
    <lineage>
        <taxon>Eukaryota</taxon>
        <taxon>Fungi</taxon>
        <taxon>Dikarya</taxon>
        <taxon>Ascomycota</taxon>
        <taxon>Pezizomycotina</taxon>
        <taxon>Dothideomycetes</taxon>
        <taxon>Pleosporomycetidae</taxon>
        <taxon>Pleosporales</taxon>
        <taxon>Melanommataceae</taxon>
        <taxon>Melanomma</taxon>
    </lineage>
</organism>
<comment type="similarity">
    <text evidence="1">Belongs to the NmrA-type oxidoreductase family.</text>
</comment>
<dbReference type="EMBL" id="MU002455">
    <property type="protein sequence ID" value="KAF2786495.1"/>
    <property type="molecule type" value="Genomic_DNA"/>
</dbReference>
<accession>A0A6A6WRH7</accession>
<evidence type="ECO:0000313" key="4">
    <source>
        <dbReference type="EMBL" id="KAF2786495.1"/>
    </source>
</evidence>
<evidence type="ECO:0000256" key="1">
    <source>
        <dbReference type="ARBA" id="ARBA00006328"/>
    </source>
</evidence>
<dbReference type="InterPro" id="IPR036291">
    <property type="entry name" value="NAD(P)-bd_dom_sf"/>
</dbReference>
<sequence>MSKFIVIVGITGNQGGSVANAFLQIPGWRIRGLTRDTNSPISRSLSAEGVEMVTANLHDPRSLKEAFQGANLVFSVTDFWMPYLNPANQARAKELGKSIGQFAYELELEQGKNIADAVASVAEGLDDVGFVASTLSHARKSSKGKYTELWHFDSKADVFPDYVNEKYPELAKKTSYLQTGYFMTSWKILPGQWLAKMPDGSIQMRFPTSPDKVIPHLDPRKDTGHFVQALLKLPPGKTLMAASTWCTWPEWIKTWGEIVGIECSYQQVSVADFDKWIPGGMGKEIGDMYEYSNEPGYDGGDPNVLRTEDLEKLAISVPTTSLREYIEQEDWAAVGMLRK</sequence>
<dbReference type="GO" id="GO:0005634">
    <property type="term" value="C:nucleus"/>
    <property type="evidence" value="ECO:0007669"/>
    <property type="project" value="TreeGrafter"/>
</dbReference>
<evidence type="ECO:0000259" key="3">
    <source>
        <dbReference type="Pfam" id="PF05368"/>
    </source>
</evidence>
<feature type="domain" description="NmrA-like" evidence="3">
    <location>
        <begin position="2"/>
        <end position="310"/>
    </location>
</feature>
<dbReference type="AlphaFoldDB" id="A0A6A6WRH7"/>
<dbReference type="PANTHER" id="PTHR42748">
    <property type="entry name" value="NITROGEN METABOLITE REPRESSION PROTEIN NMRA FAMILY MEMBER"/>
    <property type="match status" value="1"/>
</dbReference>
<dbReference type="InterPro" id="IPR051164">
    <property type="entry name" value="NmrA-like_oxidored"/>
</dbReference>
<evidence type="ECO:0000256" key="2">
    <source>
        <dbReference type="ARBA" id="ARBA00022857"/>
    </source>
</evidence>
<dbReference type="SUPFAM" id="SSF51735">
    <property type="entry name" value="NAD(P)-binding Rossmann-fold domains"/>
    <property type="match status" value="1"/>
</dbReference>
<proteinExistence type="inferred from homology"/>
<keyword evidence="5" id="KW-1185">Reference proteome</keyword>
<dbReference type="Pfam" id="PF05368">
    <property type="entry name" value="NmrA"/>
    <property type="match status" value="1"/>
</dbReference>
<dbReference type="Gene3D" id="3.40.50.720">
    <property type="entry name" value="NAD(P)-binding Rossmann-like Domain"/>
    <property type="match status" value="1"/>
</dbReference>
<dbReference type="OrthoDB" id="3358371at2759"/>
<name>A0A6A6WRH7_9PLEO</name>
<protein>
    <submittedName>
        <fullName evidence="4">NAD(P)-binding protein</fullName>
    </submittedName>
</protein>
<dbReference type="InterPro" id="IPR008030">
    <property type="entry name" value="NmrA-like"/>
</dbReference>
<dbReference type="Proteomes" id="UP000799757">
    <property type="component" value="Unassembled WGS sequence"/>
</dbReference>